<sequence length="304" mass="34034">MVYDNQVGNVTLTANKSLFFFDDQIVLLGSDINGGDGRHEVATTLFQTRLPSEDTVTYFNGSQLIGKKPVFETTQNEPVWLTDSADNGYYIPHPVNLMVHRTKQTAPDEKGKGNTSDSYKTAWLSHGDKVKSGHYEYVVLVNAGEEQTRTFAHNANKIYRVKQQDKKAHIVEHIEKGITGYALFQAGEDFASDLILSTDTPMLAMTHKTATGRLILSVVNPDLGLAPGTKQITIDDLRDDPKWLYRDSQTPLVTMTLSGHWRNASTTGTKDIQLKTKMMENRPVTELTFNTKHAFSVDIELVRQ</sequence>
<keyword evidence="1" id="KW-0456">Lyase</keyword>
<dbReference type="PANTHER" id="PTHR37322">
    <property type="match status" value="1"/>
</dbReference>
<evidence type="ECO:0000313" key="4">
    <source>
        <dbReference type="Proteomes" id="UP000027997"/>
    </source>
</evidence>
<dbReference type="SUPFAM" id="SSF49863">
    <property type="entry name" value="Hyaluronate lyase-like, C-terminal domain"/>
    <property type="match status" value="1"/>
</dbReference>
<comment type="caution">
    <text evidence="3">The sequence shown here is derived from an EMBL/GenBank/DDBJ whole genome shotgun (WGS) entry which is preliminary data.</text>
</comment>
<name>A0A081KFR7_9GAMM</name>
<dbReference type="GO" id="GO:0030246">
    <property type="term" value="F:carbohydrate binding"/>
    <property type="evidence" value="ECO:0007669"/>
    <property type="project" value="InterPro"/>
</dbReference>
<dbReference type="InterPro" id="IPR039174">
    <property type="entry name" value="Chondroitin_ABC_lyase"/>
</dbReference>
<reference evidence="3 4" key="1">
    <citation type="submission" date="2014-06" db="EMBL/GenBank/DDBJ databases">
        <title>Whole Genome Sequences of Three Symbiotic Endozoicomonas Bacteria.</title>
        <authorList>
            <person name="Neave M.J."/>
            <person name="Apprill A."/>
            <person name="Voolstra C.R."/>
        </authorList>
    </citation>
    <scope>NUCLEOTIDE SEQUENCE [LARGE SCALE GENOMIC DNA]</scope>
    <source>
        <strain evidence="3 4">DSM 22380</strain>
    </source>
</reference>
<evidence type="ECO:0000313" key="3">
    <source>
        <dbReference type="EMBL" id="KEI72993.1"/>
    </source>
</evidence>
<organism evidence="3 4">
    <name type="scientific">Endozoicomonas elysicola</name>
    <dbReference type="NCBI Taxonomy" id="305900"/>
    <lineage>
        <taxon>Bacteria</taxon>
        <taxon>Pseudomonadati</taxon>
        <taxon>Pseudomonadota</taxon>
        <taxon>Gammaproteobacteria</taxon>
        <taxon>Oceanospirillales</taxon>
        <taxon>Endozoicomonadaceae</taxon>
        <taxon>Endozoicomonas</taxon>
    </lineage>
</organism>
<evidence type="ECO:0000259" key="2">
    <source>
        <dbReference type="Pfam" id="PF02278"/>
    </source>
</evidence>
<dbReference type="AlphaFoldDB" id="A0A081KFR7"/>
<proteinExistence type="predicted"/>
<dbReference type="STRING" id="305900.GV64_21755"/>
<dbReference type="InterPro" id="IPR003159">
    <property type="entry name" value="Lyase_8_central_dom"/>
</dbReference>
<dbReference type="InterPro" id="IPR011071">
    <property type="entry name" value="Lyase_8-like_C"/>
</dbReference>
<gene>
    <name evidence="3" type="ORF">GV64_21755</name>
</gene>
<dbReference type="Pfam" id="PF02278">
    <property type="entry name" value="Lyase_8"/>
    <property type="match status" value="1"/>
</dbReference>
<dbReference type="InterPro" id="IPR011013">
    <property type="entry name" value="Gal_mutarotase_sf_dom"/>
</dbReference>
<dbReference type="GO" id="GO:0005975">
    <property type="term" value="P:carbohydrate metabolic process"/>
    <property type="evidence" value="ECO:0007669"/>
    <property type="project" value="InterPro"/>
</dbReference>
<evidence type="ECO:0000256" key="1">
    <source>
        <dbReference type="ARBA" id="ARBA00023239"/>
    </source>
</evidence>
<dbReference type="InterPro" id="IPR014718">
    <property type="entry name" value="GH-type_carb-bd"/>
</dbReference>
<dbReference type="EMBL" id="JOJP01000001">
    <property type="protein sequence ID" value="KEI72993.1"/>
    <property type="molecule type" value="Genomic_DNA"/>
</dbReference>
<dbReference type="Gene3D" id="2.70.98.10">
    <property type="match status" value="1"/>
</dbReference>
<dbReference type="SUPFAM" id="SSF74650">
    <property type="entry name" value="Galactose mutarotase-like"/>
    <property type="match status" value="1"/>
</dbReference>
<keyword evidence="4" id="KW-1185">Reference proteome</keyword>
<feature type="domain" description="Polysaccharide lyase family 8 central" evidence="2">
    <location>
        <begin position="3"/>
        <end position="143"/>
    </location>
</feature>
<dbReference type="GO" id="GO:0006027">
    <property type="term" value="P:glycosaminoglycan catabolic process"/>
    <property type="evidence" value="ECO:0007669"/>
    <property type="project" value="InterPro"/>
</dbReference>
<dbReference type="GO" id="GO:0016829">
    <property type="term" value="F:lyase activity"/>
    <property type="evidence" value="ECO:0007669"/>
    <property type="project" value="UniProtKB-KW"/>
</dbReference>
<dbReference type="Proteomes" id="UP000027997">
    <property type="component" value="Unassembled WGS sequence"/>
</dbReference>
<dbReference type="GO" id="GO:0005576">
    <property type="term" value="C:extracellular region"/>
    <property type="evidence" value="ECO:0007669"/>
    <property type="project" value="InterPro"/>
</dbReference>
<protein>
    <recommendedName>
        <fullName evidence="2">Polysaccharide lyase family 8 central domain-containing protein</fullName>
    </recommendedName>
</protein>
<dbReference type="Gene3D" id="2.60.220.10">
    <property type="entry name" value="Polysaccharide lyase family 8-like, C-terminal"/>
    <property type="match status" value="1"/>
</dbReference>
<accession>A0A081KFR7</accession>
<dbReference type="PANTHER" id="PTHR37322:SF3">
    <property type="entry name" value="CHONDROITIN SULFATE ABC EXOLYASE"/>
    <property type="match status" value="1"/>
</dbReference>